<protein>
    <submittedName>
        <fullName evidence="1">Uncharacterized protein</fullName>
    </submittedName>
</protein>
<evidence type="ECO:0000313" key="1">
    <source>
        <dbReference type="EMBL" id="GIY42242.1"/>
    </source>
</evidence>
<comment type="caution">
    <text evidence="1">The sequence shown here is derived from an EMBL/GenBank/DDBJ whole genome shotgun (WGS) entry which is preliminary data.</text>
</comment>
<evidence type="ECO:0000313" key="2">
    <source>
        <dbReference type="Proteomes" id="UP001054945"/>
    </source>
</evidence>
<proteinExistence type="predicted"/>
<keyword evidence="2" id="KW-1185">Reference proteome</keyword>
<gene>
    <name evidence="1" type="ORF">CEXT_45241</name>
</gene>
<sequence>MHPPPRLYSTPPPSNAPETAVIYPLIVPPWYVIPKLTHPNPYCGQFLHPPSLPSHHPFPARVSQYRPCAQLLILFTSLRGSCTSVVCSLFRLVTYT</sequence>
<dbReference type="EMBL" id="BPLR01010823">
    <property type="protein sequence ID" value="GIY42242.1"/>
    <property type="molecule type" value="Genomic_DNA"/>
</dbReference>
<dbReference type="Proteomes" id="UP001054945">
    <property type="component" value="Unassembled WGS sequence"/>
</dbReference>
<organism evidence="1 2">
    <name type="scientific">Caerostris extrusa</name>
    <name type="common">Bark spider</name>
    <name type="synonym">Caerostris bankana</name>
    <dbReference type="NCBI Taxonomy" id="172846"/>
    <lineage>
        <taxon>Eukaryota</taxon>
        <taxon>Metazoa</taxon>
        <taxon>Ecdysozoa</taxon>
        <taxon>Arthropoda</taxon>
        <taxon>Chelicerata</taxon>
        <taxon>Arachnida</taxon>
        <taxon>Araneae</taxon>
        <taxon>Araneomorphae</taxon>
        <taxon>Entelegynae</taxon>
        <taxon>Araneoidea</taxon>
        <taxon>Araneidae</taxon>
        <taxon>Caerostris</taxon>
    </lineage>
</organism>
<reference evidence="1 2" key="1">
    <citation type="submission" date="2021-06" db="EMBL/GenBank/DDBJ databases">
        <title>Caerostris extrusa draft genome.</title>
        <authorList>
            <person name="Kono N."/>
            <person name="Arakawa K."/>
        </authorList>
    </citation>
    <scope>NUCLEOTIDE SEQUENCE [LARGE SCALE GENOMIC DNA]</scope>
</reference>
<dbReference type="AlphaFoldDB" id="A0AAV4TBF5"/>
<accession>A0AAV4TBF5</accession>
<name>A0AAV4TBF5_CAEEX</name>